<feature type="transmembrane region" description="Helical" evidence="1">
    <location>
        <begin position="17"/>
        <end position="36"/>
    </location>
</feature>
<feature type="transmembrane region" description="Helical" evidence="1">
    <location>
        <begin position="43"/>
        <end position="63"/>
    </location>
</feature>
<organism evidence="2 3">
    <name type="scientific">Aspergillus coremiiformis</name>
    <dbReference type="NCBI Taxonomy" id="138285"/>
    <lineage>
        <taxon>Eukaryota</taxon>
        <taxon>Fungi</taxon>
        <taxon>Dikarya</taxon>
        <taxon>Ascomycota</taxon>
        <taxon>Pezizomycotina</taxon>
        <taxon>Eurotiomycetes</taxon>
        <taxon>Eurotiomycetidae</taxon>
        <taxon>Eurotiales</taxon>
        <taxon>Aspergillaceae</taxon>
        <taxon>Aspergillus</taxon>
        <taxon>Aspergillus subgen. Circumdati</taxon>
    </lineage>
</organism>
<proteinExistence type="predicted"/>
<keyword evidence="3" id="KW-1185">Reference proteome</keyword>
<evidence type="ECO:0000313" key="3">
    <source>
        <dbReference type="Proteomes" id="UP000327118"/>
    </source>
</evidence>
<evidence type="ECO:0000313" key="2">
    <source>
        <dbReference type="EMBL" id="KAE8351557.1"/>
    </source>
</evidence>
<accession>A0A5N6Z1L4</accession>
<reference evidence="3" key="1">
    <citation type="submission" date="2019-04" db="EMBL/GenBank/DDBJ databases">
        <title>Friends and foes A comparative genomics studyof 23 Aspergillus species from section Flavi.</title>
        <authorList>
            <consortium name="DOE Joint Genome Institute"/>
            <person name="Kjaerbolling I."/>
            <person name="Vesth T."/>
            <person name="Frisvad J.C."/>
            <person name="Nybo J.L."/>
            <person name="Theobald S."/>
            <person name="Kildgaard S."/>
            <person name="Isbrandt T."/>
            <person name="Kuo A."/>
            <person name="Sato A."/>
            <person name="Lyhne E.K."/>
            <person name="Kogle M.E."/>
            <person name="Wiebenga A."/>
            <person name="Kun R.S."/>
            <person name="Lubbers R.J."/>
            <person name="Makela M.R."/>
            <person name="Barry K."/>
            <person name="Chovatia M."/>
            <person name="Clum A."/>
            <person name="Daum C."/>
            <person name="Haridas S."/>
            <person name="He G."/>
            <person name="LaButti K."/>
            <person name="Lipzen A."/>
            <person name="Mondo S."/>
            <person name="Riley R."/>
            <person name="Salamov A."/>
            <person name="Simmons B.A."/>
            <person name="Magnuson J.K."/>
            <person name="Henrissat B."/>
            <person name="Mortensen U.H."/>
            <person name="Larsen T.O."/>
            <person name="Devries R.P."/>
            <person name="Grigoriev I.V."/>
            <person name="Machida M."/>
            <person name="Baker S.E."/>
            <person name="Andersen M.R."/>
        </authorList>
    </citation>
    <scope>NUCLEOTIDE SEQUENCE [LARGE SCALE GENOMIC DNA]</scope>
    <source>
        <strain evidence="3">CBS 553.77</strain>
    </source>
</reference>
<dbReference type="Proteomes" id="UP000327118">
    <property type="component" value="Unassembled WGS sequence"/>
</dbReference>
<gene>
    <name evidence="2" type="ORF">BDV28DRAFT_136853</name>
</gene>
<dbReference type="EMBL" id="ML739165">
    <property type="protein sequence ID" value="KAE8351557.1"/>
    <property type="molecule type" value="Genomic_DNA"/>
</dbReference>
<feature type="transmembrane region" description="Helical" evidence="1">
    <location>
        <begin position="69"/>
        <end position="88"/>
    </location>
</feature>
<name>A0A5N6Z1L4_9EURO</name>
<protein>
    <submittedName>
        <fullName evidence="2">Uncharacterized protein</fullName>
    </submittedName>
</protein>
<keyword evidence="1" id="KW-0472">Membrane</keyword>
<keyword evidence="1" id="KW-0812">Transmembrane</keyword>
<evidence type="ECO:0000256" key="1">
    <source>
        <dbReference type="SAM" id="Phobius"/>
    </source>
</evidence>
<sequence>MPDIDCRSLEPSSSPPLLFFTFIAYIYPDVLPGFLNNVRIYHAWIFFCFIFVFGGFELVYVYMAFEKKIGGLLFTAVLVHRLIMLLDLSRS</sequence>
<keyword evidence="1" id="KW-1133">Transmembrane helix</keyword>
<dbReference type="AlphaFoldDB" id="A0A5N6Z1L4"/>